<feature type="compositionally biased region" description="Basic residues" evidence="8">
    <location>
        <begin position="1"/>
        <end position="17"/>
    </location>
</feature>
<dbReference type="PANTHER" id="PTHR12549">
    <property type="entry name" value="JMJC DOMAIN-CONTAINING HISTONE DEMETHYLATION PROTEIN"/>
    <property type="match status" value="1"/>
</dbReference>
<evidence type="ECO:0000256" key="8">
    <source>
        <dbReference type="SAM" id="MobiDB-lite"/>
    </source>
</evidence>
<evidence type="ECO:0000259" key="10">
    <source>
        <dbReference type="PROSITE" id="PS51184"/>
    </source>
</evidence>
<sequence length="1006" mass="113923">MARGGGRGRGRWAKRQTHNPNQTEDVAVKVGEDGDGVVLSEIKAVSFGGVEKGEDGLGNDQKEEVAVSVKKKKKPGRKSKKGLVGNGDGGLKEVAFGGDEISMMTLRKRPERNKRVRVMEAEGNGEKGKENGASVNKKGRKKVTFAKEGGKKGVLEVDNDKKRDRKRAKTEEEDGNEVGYSFRPLREQGHLSTEERKKWIEEVSLMCHQCQRNDKGRVVRCKKCRTKRYCVPCIENWYPHTSEDAIAEACPVCRGNCNCKACLRLDIPVKNLKNQDLVLDKDARIEHSKYLIHALLPSLKRIHEEQENEMAMEARRKGLSNLKLQIPKSDCAADVRVYCNNCRTSIFDYHRSCPKCSYDLCLICCREIREGQLQLGREEVTLEYVSRGLPYLHGGKEEDNKKRKGKRNRNVVEPPSETSPKSSGKRTFEWKSYEDGSIICPPEDMGGCGSGNLELRCMFSKNYVKELVKKAEEIDEAYKLVYSSRTSAERCSCLNSVDDVNSSINASRKAASRDNSEDNYLYCARAGDIQVEDLKHFQWHWIKGEPVIVSNALETASGLSWEPLVMWRACRQMQHTKHGKHLDVKAIDCLDWCEGDINIHQFFTGYSKGRFDKENWPQILKLKDWPPTNLFEERLPRHGAEFICCLPYKEYTHPRNGPLNLFAKLPSKCVKPDMGPKTYIAYGFSQELGRGDSVTKLHCDMSDAVNVLTHTTEVNLTPEQLTVIEKLKKKHAQQDQREIFGNCQTVDDDVDSGKAAGDSCFSNDKQLLNEVDNNSSGVAVPELVDPIVQHVGDASTGSVSEKNKEAELDHDIGGEMPARIYGNKLEESDVNEGGALWDIFRRQDVPKLQEYLMKHFKEFRHIHCCPLQQVIHPIHDQTFYLTMEHKKKLKEEYGIEPWTFIQNLGDAVFIPAGCPHQVRNLKSCIKVAMDFVSPENVGECFHLTEVFRTLPEDHRAKEDKLEVKKMIVHSVTDALEELNQNVRSKEVTNPPQSSQSDGDYMVQDIA</sequence>
<keyword evidence="3" id="KW-0479">Metal-binding</keyword>
<keyword evidence="7" id="KW-0862">Zinc</keyword>
<dbReference type="PANTHER" id="PTHR12549:SF11">
    <property type="entry name" value="LYSINE-SPECIFIC DEMETHYLASE JMJ25"/>
    <property type="match status" value="1"/>
</dbReference>
<dbReference type="GO" id="GO:0008270">
    <property type="term" value="F:zinc ion binding"/>
    <property type="evidence" value="ECO:0007669"/>
    <property type="project" value="UniProtKB-KW"/>
</dbReference>
<dbReference type="AlphaFoldDB" id="A0A2P6PBD6"/>
<feature type="compositionally biased region" description="Basic residues" evidence="8">
    <location>
        <begin position="69"/>
        <end position="81"/>
    </location>
</feature>
<evidence type="ECO:0000256" key="1">
    <source>
        <dbReference type="ARBA" id="ARBA00004123"/>
    </source>
</evidence>
<keyword evidence="5" id="KW-0804">Transcription</keyword>
<dbReference type="GO" id="GO:0000785">
    <property type="term" value="C:chromatin"/>
    <property type="evidence" value="ECO:0007669"/>
    <property type="project" value="TreeGrafter"/>
</dbReference>
<accession>A0A2P6PBD6</accession>
<dbReference type="Gramene" id="PRQ19239">
    <property type="protein sequence ID" value="PRQ19239"/>
    <property type="gene ID" value="RchiOBHm_Chr7g0215021"/>
</dbReference>
<dbReference type="InterPro" id="IPR001841">
    <property type="entry name" value="Znf_RING"/>
</dbReference>
<feature type="region of interest" description="Disordered" evidence="8">
    <location>
        <begin position="1"/>
        <end position="28"/>
    </location>
</feature>
<feature type="region of interest" description="Disordered" evidence="8">
    <location>
        <begin position="394"/>
        <end position="427"/>
    </location>
</feature>
<evidence type="ECO:0000256" key="2">
    <source>
        <dbReference type="ARBA" id="ARBA00006801"/>
    </source>
</evidence>
<dbReference type="GO" id="GO:0003712">
    <property type="term" value="F:transcription coregulator activity"/>
    <property type="evidence" value="ECO:0007669"/>
    <property type="project" value="TreeGrafter"/>
</dbReference>
<organism evidence="11 12">
    <name type="scientific">Rosa chinensis</name>
    <name type="common">China rose</name>
    <dbReference type="NCBI Taxonomy" id="74649"/>
    <lineage>
        <taxon>Eukaryota</taxon>
        <taxon>Viridiplantae</taxon>
        <taxon>Streptophyta</taxon>
        <taxon>Embryophyta</taxon>
        <taxon>Tracheophyta</taxon>
        <taxon>Spermatophyta</taxon>
        <taxon>Magnoliopsida</taxon>
        <taxon>eudicotyledons</taxon>
        <taxon>Gunneridae</taxon>
        <taxon>Pentapetalae</taxon>
        <taxon>rosids</taxon>
        <taxon>fabids</taxon>
        <taxon>Rosales</taxon>
        <taxon>Rosaceae</taxon>
        <taxon>Rosoideae</taxon>
        <taxon>Rosoideae incertae sedis</taxon>
        <taxon>Rosa</taxon>
    </lineage>
</organism>
<evidence type="ECO:0000256" key="3">
    <source>
        <dbReference type="ARBA" id="ARBA00022723"/>
    </source>
</evidence>
<evidence type="ECO:0000313" key="12">
    <source>
        <dbReference type="Proteomes" id="UP000238479"/>
    </source>
</evidence>
<dbReference type="OMA" id="DWCEADI"/>
<dbReference type="Pfam" id="PF02373">
    <property type="entry name" value="JmjC"/>
    <property type="match status" value="1"/>
</dbReference>
<dbReference type="InterPro" id="IPR045109">
    <property type="entry name" value="LSDs-like"/>
</dbReference>
<keyword evidence="12" id="KW-1185">Reference proteome</keyword>
<feature type="compositionally biased region" description="Basic and acidic residues" evidence="8">
    <location>
        <begin position="117"/>
        <end position="130"/>
    </location>
</feature>
<feature type="region of interest" description="Disordered" evidence="8">
    <location>
        <begin position="979"/>
        <end position="1006"/>
    </location>
</feature>
<feature type="domain" description="JmjC" evidence="10">
    <location>
        <begin position="654"/>
        <end position="948"/>
    </location>
</feature>
<comment type="similarity">
    <text evidence="2">Belongs to the JARID1 histone demethylase family.</text>
</comment>
<dbReference type="GO" id="GO:0031490">
    <property type="term" value="F:chromatin DNA binding"/>
    <property type="evidence" value="ECO:0007669"/>
    <property type="project" value="TreeGrafter"/>
</dbReference>
<protein>
    <submittedName>
        <fullName evidence="11">Putative transcription factor C2H2 family</fullName>
    </submittedName>
</protein>
<feature type="compositionally biased region" description="Basic residues" evidence="8">
    <location>
        <begin position="106"/>
        <end position="116"/>
    </location>
</feature>
<keyword evidence="7" id="KW-0863">Zinc-finger</keyword>
<keyword evidence="4" id="KW-0805">Transcription regulation</keyword>
<dbReference type="PROSITE" id="PS50089">
    <property type="entry name" value="ZF_RING_2"/>
    <property type="match status" value="1"/>
</dbReference>
<dbReference type="PROSITE" id="PS51184">
    <property type="entry name" value="JMJC"/>
    <property type="match status" value="1"/>
</dbReference>
<dbReference type="SMART" id="SM00558">
    <property type="entry name" value="JmjC"/>
    <property type="match status" value="1"/>
</dbReference>
<evidence type="ECO:0000256" key="4">
    <source>
        <dbReference type="ARBA" id="ARBA00023015"/>
    </source>
</evidence>
<gene>
    <name evidence="11" type="ORF">RchiOBHm_Chr7g0215021</name>
</gene>
<evidence type="ECO:0000256" key="6">
    <source>
        <dbReference type="ARBA" id="ARBA00023242"/>
    </source>
</evidence>
<dbReference type="InterPro" id="IPR018866">
    <property type="entry name" value="Znf-4CXXC_R1"/>
</dbReference>
<dbReference type="Pfam" id="PF10497">
    <property type="entry name" value="zf-4CXXC_R1"/>
    <property type="match status" value="1"/>
</dbReference>
<keyword evidence="6" id="KW-0539">Nucleus</keyword>
<dbReference type="Proteomes" id="UP000238479">
    <property type="component" value="Chromosome 7"/>
</dbReference>
<proteinExistence type="inferred from homology"/>
<dbReference type="OrthoDB" id="1667110at2759"/>
<feature type="domain" description="RING-type" evidence="9">
    <location>
        <begin position="207"/>
        <end position="254"/>
    </location>
</feature>
<feature type="compositionally biased region" description="Basic and acidic residues" evidence="8">
    <location>
        <begin position="51"/>
        <end position="65"/>
    </location>
</feature>
<dbReference type="SUPFAM" id="SSF51197">
    <property type="entry name" value="Clavaminate synthase-like"/>
    <property type="match status" value="1"/>
</dbReference>
<dbReference type="EMBL" id="PDCK01000045">
    <property type="protein sequence ID" value="PRQ19239.1"/>
    <property type="molecule type" value="Genomic_DNA"/>
</dbReference>
<dbReference type="Gene3D" id="2.60.120.650">
    <property type="entry name" value="Cupin"/>
    <property type="match status" value="1"/>
</dbReference>
<evidence type="ECO:0000256" key="5">
    <source>
        <dbReference type="ARBA" id="ARBA00023163"/>
    </source>
</evidence>
<dbReference type="GO" id="GO:0032454">
    <property type="term" value="F:histone H3K9 demethylase activity"/>
    <property type="evidence" value="ECO:0007669"/>
    <property type="project" value="InterPro"/>
</dbReference>
<dbReference type="GO" id="GO:0000118">
    <property type="term" value="C:histone deacetylase complex"/>
    <property type="evidence" value="ECO:0007669"/>
    <property type="project" value="TreeGrafter"/>
</dbReference>
<name>A0A2P6PBD6_ROSCH</name>
<reference evidence="11 12" key="1">
    <citation type="journal article" date="2018" name="Nat. Genet.">
        <title>The Rosa genome provides new insights in the design of modern roses.</title>
        <authorList>
            <person name="Bendahmane M."/>
        </authorList>
    </citation>
    <scope>NUCLEOTIDE SEQUENCE [LARGE SCALE GENOMIC DNA]</scope>
    <source>
        <strain evidence="12">cv. Old Blush</strain>
    </source>
</reference>
<dbReference type="FunFam" id="2.60.120.650:FF:000033">
    <property type="entry name" value="Transcription factor jumonji (JmjC) domain-containing protein"/>
    <property type="match status" value="1"/>
</dbReference>
<evidence type="ECO:0000256" key="7">
    <source>
        <dbReference type="PROSITE-ProRule" id="PRU00175"/>
    </source>
</evidence>
<comment type="subcellular location">
    <subcellularLocation>
        <location evidence="1">Nucleus</location>
    </subcellularLocation>
</comment>
<feature type="region of interest" description="Disordered" evidence="8">
    <location>
        <begin position="49"/>
        <end position="180"/>
    </location>
</feature>
<feature type="compositionally biased region" description="Basic and acidic residues" evidence="8">
    <location>
        <begin position="148"/>
        <end position="162"/>
    </location>
</feature>
<feature type="compositionally biased region" description="Polar residues" evidence="8">
    <location>
        <begin position="979"/>
        <end position="997"/>
    </location>
</feature>
<comment type="caution">
    <text evidence="11">The sequence shown here is derived from an EMBL/GenBank/DDBJ whole genome shotgun (WGS) entry which is preliminary data.</text>
</comment>
<dbReference type="GO" id="GO:0006357">
    <property type="term" value="P:regulation of transcription by RNA polymerase II"/>
    <property type="evidence" value="ECO:0007669"/>
    <property type="project" value="TreeGrafter"/>
</dbReference>
<evidence type="ECO:0000313" key="11">
    <source>
        <dbReference type="EMBL" id="PRQ19239.1"/>
    </source>
</evidence>
<evidence type="ECO:0000259" key="9">
    <source>
        <dbReference type="PROSITE" id="PS50089"/>
    </source>
</evidence>
<dbReference type="InterPro" id="IPR003347">
    <property type="entry name" value="JmjC_dom"/>
</dbReference>